<accession>A0A845QJP0</accession>
<reference evidence="2 3" key="1">
    <citation type="submission" date="2018-08" db="EMBL/GenBank/DDBJ databases">
        <title>Murine metabolic-syndrome-specific gut microbial biobank.</title>
        <authorList>
            <person name="Liu C."/>
        </authorList>
    </citation>
    <scope>NUCLEOTIDE SEQUENCE [LARGE SCALE GENOMIC DNA]</scope>
    <source>
        <strain evidence="2 3">28</strain>
    </source>
</reference>
<comment type="caution">
    <text evidence="2">The sequence shown here is derived from an EMBL/GenBank/DDBJ whole genome shotgun (WGS) entry which is preliminary data.</text>
</comment>
<dbReference type="PANTHER" id="PTHR30595">
    <property type="entry name" value="GLPR-RELATED TRANSCRIPTIONAL REPRESSOR"/>
    <property type="match status" value="1"/>
</dbReference>
<dbReference type="Gene3D" id="3.30.950.30">
    <property type="entry name" value="Schlafen, AAA domain"/>
    <property type="match status" value="1"/>
</dbReference>
<feature type="domain" description="Schlafen AlbA-2" evidence="1">
    <location>
        <begin position="5"/>
        <end position="121"/>
    </location>
</feature>
<sequence length="469" mass="52727">MKRIENIDVEWKEVFTGDIKKEVIAFANAEGGSIYIGIRNDGSVRGVDDSDAVMLQVSSALSDGIMPDVMPFVQIRTVEIEGKAVVEIEVQVGTRRPYYLKSKGLRPSGVYIRQGSACLPVSDEGIRQLILDGSGKSYEDSRSMEQNLTFSVLEAEMQQKEIEFGISQMRNLHLIGEDGLYTNLAQLLSDQCEHSIKVAIFQGKEKEVFLSRKEFSGSLLKQLRSVYELIDLSNKTKATFSGLNRIDRRDYPEGAVREALINCIVHRDYAFSASTLVNIYEDRVEFISLGGLVQGLSLEAILIGVSQSRNPNLASIFYRMGLIESYGTGISKIMRMYREEPKQPKIETAQGAFRVTLPNRNSDEDTVYEKNQIGDEAQELALGGIKMPEIRYVYASSEGAPIPYTTEEERILRHVRAKGFITRKETESLLQIKTTKAYQLLRRLCEKGLLREHGSGRNRIYIGVYGAEQ</sequence>
<dbReference type="InterPro" id="IPR038475">
    <property type="entry name" value="RecG_C_sf"/>
</dbReference>
<dbReference type="RefSeq" id="WP_160202697.1">
    <property type="nucleotide sequence ID" value="NZ_QXWK01000024.1"/>
</dbReference>
<name>A0A845QJP0_9FIRM</name>
<dbReference type="Pfam" id="PF04326">
    <property type="entry name" value="SLFN_AlbA_2"/>
    <property type="match status" value="1"/>
</dbReference>
<dbReference type="AlphaFoldDB" id="A0A845QJP0"/>
<dbReference type="Pfam" id="PF13749">
    <property type="entry name" value="HATPase_c_4"/>
    <property type="match status" value="1"/>
</dbReference>
<evidence type="ECO:0000259" key="1">
    <source>
        <dbReference type="Pfam" id="PF04326"/>
    </source>
</evidence>
<gene>
    <name evidence="2" type="ORF">D0435_12195</name>
</gene>
<evidence type="ECO:0000313" key="3">
    <source>
        <dbReference type="Proteomes" id="UP000446866"/>
    </source>
</evidence>
<dbReference type="InterPro" id="IPR036390">
    <property type="entry name" value="WH_DNA-bd_sf"/>
</dbReference>
<protein>
    <submittedName>
        <fullName evidence="2">AAA family ATPase</fullName>
    </submittedName>
</protein>
<dbReference type="Proteomes" id="UP000446866">
    <property type="component" value="Unassembled WGS sequence"/>
</dbReference>
<dbReference type="Gene3D" id="3.30.565.60">
    <property type="match status" value="1"/>
</dbReference>
<dbReference type="Gene3D" id="1.10.10.10">
    <property type="entry name" value="Winged helix-like DNA-binding domain superfamily/Winged helix DNA-binding domain"/>
    <property type="match status" value="1"/>
</dbReference>
<dbReference type="InterPro" id="IPR038461">
    <property type="entry name" value="Schlafen_AlbA_2_dom_sf"/>
</dbReference>
<evidence type="ECO:0000313" key="2">
    <source>
        <dbReference type="EMBL" id="NBH62412.1"/>
    </source>
</evidence>
<dbReference type="SUPFAM" id="SSF46785">
    <property type="entry name" value="Winged helix' DNA-binding domain"/>
    <property type="match status" value="1"/>
</dbReference>
<keyword evidence="3" id="KW-1185">Reference proteome</keyword>
<dbReference type="InterPro" id="IPR007421">
    <property type="entry name" value="Schlafen_AlbA_2_dom"/>
</dbReference>
<proteinExistence type="predicted"/>
<dbReference type="PANTHER" id="PTHR30595:SF6">
    <property type="entry name" value="SCHLAFEN ALBA-2 DOMAIN-CONTAINING PROTEIN"/>
    <property type="match status" value="1"/>
</dbReference>
<dbReference type="EMBL" id="QXWK01000024">
    <property type="protein sequence ID" value="NBH62412.1"/>
    <property type="molecule type" value="Genomic_DNA"/>
</dbReference>
<organism evidence="2 3">
    <name type="scientific">Anaerotruncus colihominis</name>
    <dbReference type="NCBI Taxonomy" id="169435"/>
    <lineage>
        <taxon>Bacteria</taxon>
        <taxon>Bacillati</taxon>
        <taxon>Bacillota</taxon>
        <taxon>Clostridia</taxon>
        <taxon>Eubacteriales</taxon>
        <taxon>Oscillospiraceae</taxon>
        <taxon>Anaerotruncus</taxon>
    </lineage>
</organism>
<dbReference type="InterPro" id="IPR036388">
    <property type="entry name" value="WH-like_DNA-bd_sf"/>
</dbReference>